<sequence>MGNRLEVPPSEIVEKGTAEVLSFLRQLAKGSGKRAIAKLMFIGPGGVGKSSLFAALRSGERVAEGSTETTVGIDVGFLEWPVDVGGGDVPLTFRVFDCAGQEQYGMMQRLFFTVDQCLYILVVDLSAEIDVGILKDRLDSIQAVAPGATFILVGTKRDKAVGEADQTLAALHDSLLTSLKRDADLVVESEEYDDLGYVQQPPELLSQYFCVSSTEYHAVAALQQALVKLVRGNRSRFERVLPRSWVGLFEKIAEFQRSLDGKANKGVKGEGQEPVLESGALLEARKDRVWERVEAAELGFQSVTEFEEALSYWSALGYVLWFSEVRELKEVVFLQPSWLALVLGSIFSHTLDDKTLWKPHLMEKVKDLTKRGLLHKELIPELPKLRERNREIDVPRLLQILEHFELAYSIQGEYFLPGLWTEGRPPDVESWSSESGGTVFRGWRLMSTGRLPAGFFETVLVRSGVCTAYPHQQRWRRGALMLLSDGGSLLVESRTRRDGGVDFDILAKANAPTGVGDDTNRLLWERLSPVITSVYNAHMVDFRGYQRLQYSAACPNHYPNHFLPMTPEVLKQVMSGGFSAGDLEASCGAPGVNLEFVPYLKIAPAVADLKSASGELKNTIFKLEVKAGLQRIERAQKVFPELIEKAQHALGRLIVEVERNRAPRVFVIQRHGDTSATARSIMENISEEVGKAAVKVVKGTSSAEDQARLAFSVVYNGFVQKLFRHDATLYLCCEECFALQGSGYKIQMSKWAERLAAGLGVLLLLGKLGSLCAPMAGLDKVADGLVKAIEALKAPLQQPNTALPTAAEGASRDLHHVSKEGLEAAELLQFLQENDKDKGWTKLLTLYEAHACAVPDSGPSASSAPTAPNAVQGSPATVWICQKCVEKRLPVHAAPRGFPGEPGPEKDDGEPAANNSSGTSGSSWKRCFRCCGGDVV</sequence>
<reference evidence="4 5" key="1">
    <citation type="journal article" date="2014" name="Nat. Commun.">
        <title>Klebsormidium flaccidum genome reveals primary factors for plant terrestrial adaptation.</title>
        <authorList>
            <person name="Hori K."/>
            <person name="Maruyama F."/>
            <person name="Fujisawa T."/>
            <person name="Togashi T."/>
            <person name="Yamamoto N."/>
            <person name="Seo M."/>
            <person name="Sato S."/>
            <person name="Yamada T."/>
            <person name="Mori H."/>
            <person name="Tajima N."/>
            <person name="Moriyama T."/>
            <person name="Ikeuchi M."/>
            <person name="Watanabe M."/>
            <person name="Wada H."/>
            <person name="Kobayashi K."/>
            <person name="Saito M."/>
            <person name="Masuda T."/>
            <person name="Sasaki-Sekimoto Y."/>
            <person name="Mashiguchi K."/>
            <person name="Awai K."/>
            <person name="Shimojima M."/>
            <person name="Masuda S."/>
            <person name="Iwai M."/>
            <person name="Nobusawa T."/>
            <person name="Narise T."/>
            <person name="Kondo S."/>
            <person name="Saito H."/>
            <person name="Sato R."/>
            <person name="Murakawa M."/>
            <person name="Ihara Y."/>
            <person name="Oshima-Yamada Y."/>
            <person name="Ohtaka K."/>
            <person name="Satoh M."/>
            <person name="Sonobe K."/>
            <person name="Ishii M."/>
            <person name="Ohtani R."/>
            <person name="Kanamori-Sato M."/>
            <person name="Honoki R."/>
            <person name="Miyazaki D."/>
            <person name="Mochizuki H."/>
            <person name="Umetsu J."/>
            <person name="Higashi K."/>
            <person name="Shibata D."/>
            <person name="Kamiya Y."/>
            <person name="Sato N."/>
            <person name="Nakamura Y."/>
            <person name="Tabata S."/>
            <person name="Ida S."/>
            <person name="Kurokawa K."/>
            <person name="Ohta H."/>
        </authorList>
    </citation>
    <scope>NUCLEOTIDE SEQUENCE [LARGE SCALE GENOMIC DNA]</scope>
    <source>
        <strain evidence="4 5">NIES-2285</strain>
    </source>
</reference>
<proteinExistence type="predicted"/>
<dbReference type="Gene3D" id="3.30.70.1390">
    <property type="entry name" value="ROC domain from the Parkinson's disease-associated leucine-rich repeat kinase 2"/>
    <property type="match status" value="1"/>
</dbReference>
<dbReference type="Pfam" id="PF08477">
    <property type="entry name" value="Roc"/>
    <property type="match status" value="1"/>
</dbReference>
<feature type="domain" description="COR" evidence="3">
    <location>
        <begin position="297"/>
        <end position="412"/>
    </location>
</feature>
<keyword evidence="4" id="KW-0808">Transferase</keyword>
<keyword evidence="5" id="KW-1185">Reference proteome</keyword>
<dbReference type="AlphaFoldDB" id="A0A1Y1IGL0"/>
<dbReference type="Proteomes" id="UP000054558">
    <property type="component" value="Unassembled WGS sequence"/>
</dbReference>
<dbReference type="InterPro" id="IPR027417">
    <property type="entry name" value="P-loop_NTPase"/>
</dbReference>
<keyword evidence="4" id="KW-0418">Kinase</keyword>
<organism evidence="4 5">
    <name type="scientific">Klebsormidium nitens</name>
    <name type="common">Green alga</name>
    <name type="synonym">Ulothrix nitens</name>
    <dbReference type="NCBI Taxonomy" id="105231"/>
    <lineage>
        <taxon>Eukaryota</taxon>
        <taxon>Viridiplantae</taxon>
        <taxon>Streptophyta</taxon>
        <taxon>Klebsormidiophyceae</taxon>
        <taxon>Klebsormidiales</taxon>
        <taxon>Klebsormidiaceae</taxon>
        <taxon>Klebsormidium</taxon>
    </lineage>
</organism>
<keyword evidence="1" id="KW-0677">Repeat</keyword>
<feature type="compositionally biased region" description="Low complexity" evidence="2">
    <location>
        <begin position="912"/>
        <end position="923"/>
    </location>
</feature>
<dbReference type="GO" id="GO:0016301">
    <property type="term" value="F:kinase activity"/>
    <property type="evidence" value="ECO:0007669"/>
    <property type="project" value="UniProtKB-KW"/>
</dbReference>
<dbReference type="SUPFAM" id="SSF52540">
    <property type="entry name" value="P-loop containing nucleoside triphosphate hydrolases"/>
    <property type="match status" value="1"/>
</dbReference>
<accession>A0A1Y1IGL0</accession>
<dbReference type="PRINTS" id="PR00449">
    <property type="entry name" value="RASTRNSFRMNG"/>
</dbReference>
<feature type="region of interest" description="Disordered" evidence="2">
    <location>
        <begin position="893"/>
        <end position="923"/>
    </location>
</feature>
<dbReference type="Gene3D" id="3.40.50.300">
    <property type="entry name" value="P-loop containing nucleotide triphosphate hydrolases"/>
    <property type="match status" value="1"/>
</dbReference>
<name>A0A1Y1IGL0_KLENI</name>
<evidence type="ECO:0000256" key="1">
    <source>
        <dbReference type="ARBA" id="ARBA00022737"/>
    </source>
</evidence>
<dbReference type="EMBL" id="DF237535">
    <property type="protein sequence ID" value="GAQ89985.1"/>
    <property type="molecule type" value="Genomic_DNA"/>
</dbReference>
<evidence type="ECO:0000313" key="4">
    <source>
        <dbReference type="EMBL" id="GAQ89985.1"/>
    </source>
</evidence>
<protein>
    <submittedName>
        <fullName evidence="4">Leucine-rich repeat kinase 2</fullName>
    </submittedName>
</protein>
<gene>
    <name evidence="4" type="ORF">KFL_005860040</name>
</gene>
<evidence type="ECO:0000313" key="5">
    <source>
        <dbReference type="Proteomes" id="UP000054558"/>
    </source>
</evidence>
<dbReference type="OrthoDB" id="10252328at2759"/>
<evidence type="ECO:0000259" key="3">
    <source>
        <dbReference type="Pfam" id="PF16095"/>
    </source>
</evidence>
<dbReference type="InterPro" id="IPR032171">
    <property type="entry name" value="COR-A"/>
</dbReference>
<dbReference type="Pfam" id="PF16095">
    <property type="entry name" value="COR-A"/>
    <property type="match status" value="1"/>
</dbReference>
<evidence type="ECO:0000256" key="2">
    <source>
        <dbReference type="SAM" id="MobiDB-lite"/>
    </source>
</evidence>